<name>A0A1H6I657_9EURY</name>
<reference evidence="2 3" key="1">
    <citation type="submission" date="2016-10" db="EMBL/GenBank/DDBJ databases">
        <authorList>
            <person name="de Groot N.N."/>
        </authorList>
    </citation>
    <scope>NUCLEOTIDE SEQUENCE [LARGE SCALE GENOMIC DNA]</scope>
    <source>
        <strain evidence="2 3">IBRC-M10418</strain>
    </source>
</reference>
<proteinExistence type="predicted"/>
<organism evidence="2 3">
    <name type="scientific">Halopenitus malekzadehii</name>
    <dbReference type="NCBI Taxonomy" id="1267564"/>
    <lineage>
        <taxon>Archaea</taxon>
        <taxon>Methanobacteriati</taxon>
        <taxon>Methanobacteriota</taxon>
        <taxon>Stenosarchaea group</taxon>
        <taxon>Halobacteria</taxon>
        <taxon>Halobacteriales</taxon>
        <taxon>Haloferacaceae</taxon>
        <taxon>Halopenitus</taxon>
    </lineage>
</organism>
<feature type="transmembrane region" description="Helical" evidence="1">
    <location>
        <begin position="20"/>
        <end position="37"/>
    </location>
</feature>
<dbReference type="Proteomes" id="UP000199215">
    <property type="component" value="Unassembled WGS sequence"/>
</dbReference>
<gene>
    <name evidence="2" type="ORF">SAMN05192561_101839</name>
</gene>
<evidence type="ECO:0000313" key="3">
    <source>
        <dbReference type="Proteomes" id="UP000199215"/>
    </source>
</evidence>
<keyword evidence="1" id="KW-0472">Membrane</keyword>
<keyword evidence="1" id="KW-0812">Transmembrane</keyword>
<accession>A0A1H6I657</accession>
<dbReference type="AlphaFoldDB" id="A0A1H6I657"/>
<keyword evidence="3" id="KW-1185">Reference proteome</keyword>
<dbReference type="EMBL" id="FNWU01000001">
    <property type="protein sequence ID" value="SEH41879.1"/>
    <property type="molecule type" value="Genomic_DNA"/>
</dbReference>
<evidence type="ECO:0000256" key="1">
    <source>
        <dbReference type="SAM" id="Phobius"/>
    </source>
</evidence>
<evidence type="ECO:0000313" key="2">
    <source>
        <dbReference type="EMBL" id="SEH41879.1"/>
    </source>
</evidence>
<keyword evidence="1" id="KW-1133">Transmembrane helix</keyword>
<protein>
    <submittedName>
        <fullName evidence="2">Uncharacterized protein</fullName>
    </submittedName>
</protein>
<sequence length="39" mass="4517">MIEFVTSLVFPTLFSLDSSLPWAYLLWGSYCLMMAVLDR</sequence>